<dbReference type="SUPFAM" id="SSF56801">
    <property type="entry name" value="Acetyl-CoA synthetase-like"/>
    <property type="match status" value="1"/>
</dbReference>
<dbReference type="InterPro" id="IPR042099">
    <property type="entry name" value="ANL_N_sf"/>
</dbReference>
<dbReference type="InterPro" id="IPR000873">
    <property type="entry name" value="AMP-dep_synth/lig_dom"/>
</dbReference>
<dbReference type="Gene3D" id="3.40.50.12780">
    <property type="entry name" value="N-terminal domain of ligase-like"/>
    <property type="match status" value="1"/>
</dbReference>
<dbReference type="EMBL" id="JAIXMP010000031">
    <property type="protein sequence ID" value="KAI9251034.1"/>
    <property type="molecule type" value="Genomic_DNA"/>
</dbReference>
<accession>A0AAD5JRL2</accession>
<reference evidence="3" key="1">
    <citation type="journal article" date="2022" name="IScience">
        <title>Evolution of zygomycete secretomes and the origins of terrestrial fungal ecologies.</title>
        <authorList>
            <person name="Chang Y."/>
            <person name="Wang Y."/>
            <person name="Mondo S."/>
            <person name="Ahrendt S."/>
            <person name="Andreopoulos W."/>
            <person name="Barry K."/>
            <person name="Beard J."/>
            <person name="Benny G.L."/>
            <person name="Blankenship S."/>
            <person name="Bonito G."/>
            <person name="Cuomo C."/>
            <person name="Desiro A."/>
            <person name="Gervers K.A."/>
            <person name="Hundley H."/>
            <person name="Kuo A."/>
            <person name="LaButti K."/>
            <person name="Lang B.F."/>
            <person name="Lipzen A."/>
            <person name="O'Donnell K."/>
            <person name="Pangilinan J."/>
            <person name="Reynolds N."/>
            <person name="Sandor L."/>
            <person name="Smith M.E."/>
            <person name="Tsang A."/>
            <person name="Grigoriev I.V."/>
            <person name="Stajich J.E."/>
            <person name="Spatafora J.W."/>
        </authorList>
    </citation>
    <scope>NUCLEOTIDE SEQUENCE</scope>
    <source>
        <strain evidence="3">RSA 2281</strain>
    </source>
</reference>
<evidence type="ECO:0000313" key="4">
    <source>
        <dbReference type="Proteomes" id="UP001209540"/>
    </source>
</evidence>
<dbReference type="Proteomes" id="UP001209540">
    <property type="component" value="Unassembled WGS sequence"/>
</dbReference>
<dbReference type="GO" id="GO:0031956">
    <property type="term" value="F:medium-chain fatty acid-CoA ligase activity"/>
    <property type="evidence" value="ECO:0007669"/>
    <property type="project" value="TreeGrafter"/>
</dbReference>
<dbReference type="PANTHER" id="PTHR43201:SF8">
    <property type="entry name" value="ACYL-COA SYNTHETASE FAMILY MEMBER 3"/>
    <property type="match status" value="1"/>
</dbReference>
<dbReference type="Pfam" id="PF23562">
    <property type="entry name" value="AMP-binding_C_3"/>
    <property type="match status" value="1"/>
</dbReference>
<gene>
    <name evidence="3" type="ORF">BDA99DRAFT_563948</name>
</gene>
<dbReference type="PANTHER" id="PTHR43201">
    <property type="entry name" value="ACYL-COA SYNTHETASE"/>
    <property type="match status" value="1"/>
</dbReference>
<keyword evidence="4" id="KW-1185">Reference proteome</keyword>
<reference evidence="3" key="2">
    <citation type="submission" date="2023-02" db="EMBL/GenBank/DDBJ databases">
        <authorList>
            <consortium name="DOE Joint Genome Institute"/>
            <person name="Mondo S.J."/>
            <person name="Chang Y."/>
            <person name="Wang Y."/>
            <person name="Ahrendt S."/>
            <person name="Andreopoulos W."/>
            <person name="Barry K."/>
            <person name="Beard J."/>
            <person name="Benny G.L."/>
            <person name="Blankenship S."/>
            <person name="Bonito G."/>
            <person name="Cuomo C."/>
            <person name="Desiro A."/>
            <person name="Gervers K.A."/>
            <person name="Hundley H."/>
            <person name="Kuo A."/>
            <person name="LaButti K."/>
            <person name="Lang B.F."/>
            <person name="Lipzen A."/>
            <person name="O'Donnell K."/>
            <person name="Pangilinan J."/>
            <person name="Reynolds N."/>
            <person name="Sandor L."/>
            <person name="Smith M.W."/>
            <person name="Tsang A."/>
            <person name="Grigoriev I.V."/>
            <person name="Stajich J.E."/>
            <person name="Spatafora J.W."/>
        </authorList>
    </citation>
    <scope>NUCLEOTIDE SEQUENCE</scope>
    <source>
        <strain evidence="3">RSA 2281</strain>
    </source>
</reference>
<dbReference type="AlphaFoldDB" id="A0AAD5JRL2"/>
<sequence>MVQKIPKSYTDYTSIIQAFQVIAAENKDRPFIHYQQSNLCEYKTLTYNEFDKITTYLANEWAPVLLPVVNANKQCVASFGHESSIQSLLMVFTMWKLGLIYFPVSVWCGEMVITHLLKQSDPGYIIASESYFKTNLQSAPTLSVDSKSIPISLWPEYDIDHLVTVATGSKNDTITGVVPQDLNSIAIIFVTGGSSTGIPKAIRYSNRAFLYTLIDITLRHEDQLNGGPLLMKPEDIWLVATPVERISTFYIFLWSMLLGSSTVLFHHDPPLAMQNVFEAGKMYKPSWISLPANLLEKVSEYLQDCSSDDISNIIQGVKMCMTAGASVRQSTAKFLMTRGLKLSMAYVASEFGCLCTPFENNSGNDSRYRFYDIPLPYLFFEPFDQDIYHLVVRSNYHGLATGIGNRPNGDYETGDLFTNINENTSKVEEYGTWTLIGRVSDTFTLQNGKRVYPTLMELNISNEDIIQNCIIVGENKKCAAVLIGLAQNKAVKYSPTEMISKVYEAVRRANKQVPIHSAINVPSMVYILPLDKKLPITDKGAVFRKGVNSDFAQEINQLYDTLNKEVAPTFSDSSIKKMLKQMFSVFN</sequence>
<dbReference type="GO" id="GO:0006631">
    <property type="term" value="P:fatty acid metabolic process"/>
    <property type="evidence" value="ECO:0007669"/>
    <property type="project" value="TreeGrafter"/>
</dbReference>
<organism evidence="3 4">
    <name type="scientific">Phascolomyces articulosus</name>
    <dbReference type="NCBI Taxonomy" id="60185"/>
    <lineage>
        <taxon>Eukaryota</taxon>
        <taxon>Fungi</taxon>
        <taxon>Fungi incertae sedis</taxon>
        <taxon>Mucoromycota</taxon>
        <taxon>Mucoromycotina</taxon>
        <taxon>Mucoromycetes</taxon>
        <taxon>Mucorales</taxon>
        <taxon>Lichtheimiaceae</taxon>
        <taxon>Phascolomyces</taxon>
    </lineage>
</organism>
<feature type="domain" description="AMP-dependent synthetase/ligase" evidence="2">
    <location>
        <begin position="20"/>
        <end position="357"/>
    </location>
</feature>
<dbReference type="Pfam" id="PF00501">
    <property type="entry name" value="AMP-binding"/>
    <property type="match status" value="1"/>
</dbReference>
<comment type="similarity">
    <text evidence="1">Belongs to the ATP-dependent AMP-binding enzyme family.</text>
</comment>
<protein>
    <recommendedName>
        <fullName evidence="2">AMP-dependent synthetase/ligase domain-containing protein</fullName>
    </recommendedName>
</protein>
<proteinExistence type="inferred from homology"/>
<name>A0AAD5JRL2_9FUNG</name>
<evidence type="ECO:0000256" key="1">
    <source>
        <dbReference type="ARBA" id="ARBA00006432"/>
    </source>
</evidence>
<evidence type="ECO:0000259" key="2">
    <source>
        <dbReference type="Pfam" id="PF00501"/>
    </source>
</evidence>
<evidence type="ECO:0000313" key="3">
    <source>
        <dbReference type="EMBL" id="KAI9251034.1"/>
    </source>
</evidence>
<comment type="caution">
    <text evidence="3">The sequence shown here is derived from an EMBL/GenBank/DDBJ whole genome shotgun (WGS) entry which is preliminary data.</text>
</comment>